<feature type="transmembrane region" description="Helical" evidence="1">
    <location>
        <begin position="284"/>
        <end position="310"/>
    </location>
</feature>
<accession>A0A8J6P0Z7</accession>
<proteinExistence type="predicted"/>
<feature type="transmembrane region" description="Helical" evidence="1">
    <location>
        <begin position="372"/>
        <end position="394"/>
    </location>
</feature>
<evidence type="ECO:0000313" key="3">
    <source>
        <dbReference type="Proteomes" id="UP000605201"/>
    </source>
</evidence>
<feature type="transmembrane region" description="Helical" evidence="1">
    <location>
        <begin position="48"/>
        <end position="67"/>
    </location>
</feature>
<dbReference type="Proteomes" id="UP000605201">
    <property type="component" value="Unassembled WGS sequence"/>
</dbReference>
<feature type="transmembrane region" description="Helical" evidence="1">
    <location>
        <begin position="116"/>
        <end position="135"/>
    </location>
</feature>
<dbReference type="AlphaFoldDB" id="A0A8J6P0Z7"/>
<feature type="transmembrane region" description="Helical" evidence="1">
    <location>
        <begin position="430"/>
        <end position="448"/>
    </location>
</feature>
<keyword evidence="1" id="KW-1133">Transmembrane helix</keyword>
<name>A0A8J6P0Z7_9BACT</name>
<keyword evidence="1" id="KW-0812">Transmembrane</keyword>
<feature type="transmembrane region" description="Helical" evidence="1">
    <location>
        <begin position="87"/>
        <end position="109"/>
    </location>
</feature>
<evidence type="ECO:0000313" key="2">
    <source>
        <dbReference type="EMBL" id="MBC8433734.1"/>
    </source>
</evidence>
<protein>
    <recommendedName>
        <fullName evidence="4">DUF2029 domain-containing protein</fullName>
    </recommendedName>
</protein>
<feature type="transmembrane region" description="Helical" evidence="1">
    <location>
        <begin position="20"/>
        <end position="41"/>
    </location>
</feature>
<feature type="transmembrane region" description="Helical" evidence="1">
    <location>
        <begin position="317"/>
        <end position="335"/>
    </location>
</feature>
<gene>
    <name evidence="2" type="ORF">H8D96_17630</name>
</gene>
<feature type="transmembrane region" description="Helical" evidence="1">
    <location>
        <begin position="406"/>
        <end position="424"/>
    </location>
</feature>
<evidence type="ECO:0008006" key="4">
    <source>
        <dbReference type="Google" id="ProtNLM"/>
    </source>
</evidence>
<organism evidence="2 3">
    <name type="scientific">Candidatus Desulfatibia vada</name>
    <dbReference type="NCBI Taxonomy" id="2841696"/>
    <lineage>
        <taxon>Bacteria</taxon>
        <taxon>Pseudomonadati</taxon>
        <taxon>Thermodesulfobacteriota</taxon>
        <taxon>Desulfobacteria</taxon>
        <taxon>Desulfobacterales</taxon>
        <taxon>Desulfobacterales incertae sedis</taxon>
        <taxon>Candidatus Desulfatibia</taxon>
    </lineage>
</organism>
<feature type="transmembrane region" description="Helical" evidence="1">
    <location>
        <begin position="197"/>
        <end position="224"/>
    </location>
</feature>
<comment type="caution">
    <text evidence="2">The sequence shown here is derived from an EMBL/GenBank/DDBJ whole genome shotgun (WGS) entry which is preliminary data.</text>
</comment>
<evidence type="ECO:0000256" key="1">
    <source>
        <dbReference type="SAM" id="Phobius"/>
    </source>
</evidence>
<sequence length="457" mass="53305">MVYFVFFYFLFVLSTHMIGLFNAHTIAPLVIPYCAILYYFFKYMQADNVIEFSSEILGALLIVLTAFEFDNIIANLENYHHFLPVSVNILICLCFIVFLICIAGLFKFIPFFTKNNLCIACISILIMHTLFIFFVPNPRIDVYVHLKEAVEYFLAFKNPYSNIYTQIYPPEQIKLLYYDDPVFLKYVPFQSAPPVTIALSAIGALLGDIRMIGAILFCMCPLLMRNICSQNFPTLSDNTHKMMAFIPLAFPAQLHLIFLAWTDMSIGFFLILFIYFFINKKTVASYAALGIFLSLKQYSVIYLIPFLFIMNIRDWRLYFVTGGIVILPLAFYALWDFNGFIDSIILYELKQPFREDSISIAVLLLRYLNIKLYSGFPNTMILLSSMVVSVYCSFKKLSILNTEYKQIKFMLYVVLFQFSNFLMFSKQSFLNQYYFLILIFYLTMLFSIQREPEPLCT</sequence>
<dbReference type="EMBL" id="JACNIG010000327">
    <property type="protein sequence ID" value="MBC8433734.1"/>
    <property type="molecule type" value="Genomic_DNA"/>
</dbReference>
<keyword evidence="1" id="KW-0472">Membrane</keyword>
<reference evidence="2 3" key="1">
    <citation type="submission" date="2020-08" db="EMBL/GenBank/DDBJ databases">
        <title>Bridging the membrane lipid divide: bacteria of the FCB group superphylum have the potential to synthesize archaeal ether lipids.</title>
        <authorList>
            <person name="Villanueva L."/>
            <person name="Von Meijenfeldt F.A.B."/>
            <person name="Westbye A.B."/>
            <person name="Yadav S."/>
            <person name="Hopmans E.C."/>
            <person name="Dutilh B.E."/>
            <person name="Sinninghe Damste J.S."/>
        </authorList>
    </citation>
    <scope>NUCLEOTIDE SEQUENCE [LARGE SCALE GENOMIC DNA]</scope>
    <source>
        <strain evidence="2">NIOZ-UU17</strain>
    </source>
</reference>
<feature type="transmembrane region" description="Helical" evidence="1">
    <location>
        <begin position="245"/>
        <end position="278"/>
    </location>
</feature>